<name>A0AAD6HLU1_9EURO</name>
<sequence>MTRRDSRRRQMVRTDNHITVYCGRGYQPNRQGDVFIFVERNGNWRIMRDSERRDRNGRGVELYSLP</sequence>
<organism evidence="1 2">
    <name type="scientific">Penicillium malachiteum</name>
    <dbReference type="NCBI Taxonomy" id="1324776"/>
    <lineage>
        <taxon>Eukaryota</taxon>
        <taxon>Fungi</taxon>
        <taxon>Dikarya</taxon>
        <taxon>Ascomycota</taxon>
        <taxon>Pezizomycotina</taxon>
        <taxon>Eurotiomycetes</taxon>
        <taxon>Eurotiomycetidae</taxon>
        <taxon>Eurotiales</taxon>
        <taxon>Aspergillaceae</taxon>
        <taxon>Penicillium</taxon>
    </lineage>
</organism>
<keyword evidence="2" id="KW-1185">Reference proteome</keyword>
<evidence type="ECO:0000313" key="1">
    <source>
        <dbReference type="EMBL" id="KAJ5726814.1"/>
    </source>
</evidence>
<accession>A0AAD6HLU1</accession>
<dbReference type="Proteomes" id="UP001215712">
    <property type="component" value="Unassembled WGS sequence"/>
</dbReference>
<comment type="caution">
    <text evidence="1">The sequence shown here is derived from an EMBL/GenBank/DDBJ whole genome shotgun (WGS) entry which is preliminary data.</text>
</comment>
<reference evidence="1" key="2">
    <citation type="submission" date="2023-01" db="EMBL/GenBank/DDBJ databases">
        <authorList>
            <person name="Petersen C."/>
        </authorList>
    </citation>
    <scope>NUCLEOTIDE SEQUENCE</scope>
    <source>
        <strain evidence="1">IBT 17514</strain>
    </source>
</reference>
<reference evidence="1" key="1">
    <citation type="journal article" date="2023" name="IMA Fungus">
        <title>Comparative genomic study of the Penicillium genus elucidates a diverse pangenome and 15 lateral gene transfer events.</title>
        <authorList>
            <person name="Petersen C."/>
            <person name="Sorensen T."/>
            <person name="Nielsen M.R."/>
            <person name="Sondergaard T.E."/>
            <person name="Sorensen J.L."/>
            <person name="Fitzpatrick D.A."/>
            <person name="Frisvad J.C."/>
            <person name="Nielsen K.L."/>
        </authorList>
    </citation>
    <scope>NUCLEOTIDE SEQUENCE</scope>
    <source>
        <strain evidence="1">IBT 17514</strain>
    </source>
</reference>
<dbReference type="AlphaFoldDB" id="A0AAD6HLU1"/>
<proteinExistence type="predicted"/>
<evidence type="ECO:0000313" key="2">
    <source>
        <dbReference type="Proteomes" id="UP001215712"/>
    </source>
</evidence>
<protein>
    <submittedName>
        <fullName evidence="1">Uncharacterized protein</fullName>
    </submittedName>
</protein>
<dbReference type="EMBL" id="JAQJAN010000007">
    <property type="protein sequence ID" value="KAJ5726814.1"/>
    <property type="molecule type" value="Genomic_DNA"/>
</dbReference>
<gene>
    <name evidence="1" type="ORF">N7493_005841</name>
</gene>